<proteinExistence type="predicted"/>
<dbReference type="AlphaFoldDB" id="A0A9N9IFX9"/>
<organism evidence="1 2">
    <name type="scientific">Funneliformis caledonium</name>
    <dbReference type="NCBI Taxonomy" id="1117310"/>
    <lineage>
        <taxon>Eukaryota</taxon>
        <taxon>Fungi</taxon>
        <taxon>Fungi incertae sedis</taxon>
        <taxon>Mucoromycota</taxon>
        <taxon>Glomeromycotina</taxon>
        <taxon>Glomeromycetes</taxon>
        <taxon>Glomerales</taxon>
        <taxon>Glomeraceae</taxon>
        <taxon>Funneliformis</taxon>
    </lineage>
</organism>
<sequence>MPKLPSLSELVDAIKNDEKFQEFHEFNDEMLIDEEYKKYFVYSFGITNIHPLF</sequence>
<comment type="caution">
    <text evidence="1">The sequence shown here is derived from an EMBL/GenBank/DDBJ whole genome shotgun (WGS) entry which is preliminary data.</text>
</comment>
<protein>
    <submittedName>
        <fullName evidence="1">1817_t:CDS:1</fullName>
    </submittedName>
</protein>
<name>A0A9N9IFX9_9GLOM</name>
<gene>
    <name evidence="1" type="ORF">FCALED_LOCUS15200</name>
</gene>
<dbReference type="EMBL" id="CAJVPQ010013102">
    <property type="protein sequence ID" value="CAG8734421.1"/>
    <property type="molecule type" value="Genomic_DNA"/>
</dbReference>
<keyword evidence="2" id="KW-1185">Reference proteome</keyword>
<dbReference type="Proteomes" id="UP000789570">
    <property type="component" value="Unassembled WGS sequence"/>
</dbReference>
<dbReference type="OrthoDB" id="2434286at2759"/>
<feature type="non-terminal residue" evidence="1">
    <location>
        <position position="53"/>
    </location>
</feature>
<evidence type="ECO:0000313" key="2">
    <source>
        <dbReference type="Proteomes" id="UP000789570"/>
    </source>
</evidence>
<accession>A0A9N9IFX9</accession>
<evidence type="ECO:0000313" key="1">
    <source>
        <dbReference type="EMBL" id="CAG8734421.1"/>
    </source>
</evidence>
<reference evidence="1" key="1">
    <citation type="submission" date="2021-06" db="EMBL/GenBank/DDBJ databases">
        <authorList>
            <person name="Kallberg Y."/>
            <person name="Tangrot J."/>
            <person name="Rosling A."/>
        </authorList>
    </citation>
    <scope>NUCLEOTIDE SEQUENCE</scope>
    <source>
        <strain evidence="1">UK204</strain>
    </source>
</reference>